<keyword evidence="7 8" id="KW-0472">Membrane</keyword>
<dbReference type="GO" id="GO:0009103">
    <property type="term" value="P:lipopolysaccharide biosynthetic process"/>
    <property type="evidence" value="ECO:0007669"/>
    <property type="project" value="UniProtKB-ARBA"/>
</dbReference>
<dbReference type="RefSeq" id="WP_354693766.1">
    <property type="nucleotide sequence ID" value="NZ_JAZHOG010000001.1"/>
</dbReference>
<dbReference type="PANTHER" id="PTHR33908">
    <property type="entry name" value="MANNOSYLTRANSFERASE YKCB-RELATED"/>
    <property type="match status" value="1"/>
</dbReference>
<feature type="transmembrane region" description="Helical" evidence="8">
    <location>
        <begin position="329"/>
        <end position="349"/>
    </location>
</feature>
<keyword evidence="3 9" id="KW-0328">Glycosyltransferase</keyword>
<feature type="transmembrane region" description="Helical" evidence="8">
    <location>
        <begin position="277"/>
        <end position="297"/>
    </location>
</feature>
<feature type="transmembrane region" description="Helical" evidence="8">
    <location>
        <begin position="90"/>
        <end position="110"/>
    </location>
</feature>
<keyword evidence="2" id="KW-1003">Cell membrane</keyword>
<gene>
    <name evidence="9" type="ORF">V3330_02310</name>
</gene>
<feature type="transmembrane region" description="Helical" evidence="8">
    <location>
        <begin position="214"/>
        <end position="234"/>
    </location>
</feature>
<feature type="transmembrane region" description="Helical" evidence="8">
    <location>
        <begin position="20"/>
        <end position="37"/>
    </location>
</feature>
<proteinExistence type="predicted"/>
<feature type="transmembrane region" description="Helical" evidence="8">
    <location>
        <begin position="172"/>
        <end position="202"/>
    </location>
</feature>
<evidence type="ECO:0000256" key="1">
    <source>
        <dbReference type="ARBA" id="ARBA00004651"/>
    </source>
</evidence>
<keyword evidence="10" id="KW-1185">Reference proteome</keyword>
<organism evidence="9 10">
    <name type="scientific">Elongatibacter sediminis</name>
    <dbReference type="NCBI Taxonomy" id="3119006"/>
    <lineage>
        <taxon>Bacteria</taxon>
        <taxon>Pseudomonadati</taxon>
        <taxon>Pseudomonadota</taxon>
        <taxon>Gammaproteobacteria</taxon>
        <taxon>Chromatiales</taxon>
        <taxon>Wenzhouxiangellaceae</taxon>
        <taxon>Elongatibacter</taxon>
    </lineage>
</organism>
<evidence type="ECO:0000313" key="10">
    <source>
        <dbReference type="Proteomes" id="UP001359886"/>
    </source>
</evidence>
<keyword evidence="6 8" id="KW-1133">Transmembrane helix</keyword>
<dbReference type="EMBL" id="JAZHOG010000001">
    <property type="protein sequence ID" value="MEJ8566447.1"/>
    <property type="molecule type" value="Genomic_DNA"/>
</dbReference>
<evidence type="ECO:0000256" key="3">
    <source>
        <dbReference type="ARBA" id="ARBA00022676"/>
    </source>
</evidence>
<dbReference type="InterPro" id="IPR050297">
    <property type="entry name" value="LipidA_mod_glycosyltrf_83"/>
</dbReference>
<evidence type="ECO:0000256" key="8">
    <source>
        <dbReference type="SAM" id="Phobius"/>
    </source>
</evidence>
<reference evidence="9 10" key="1">
    <citation type="submission" date="2024-02" db="EMBL/GenBank/DDBJ databases">
        <title>A novel Wenzhouxiangellaceae bacterium, isolated from coastal sediments.</title>
        <authorList>
            <person name="Du Z.-J."/>
            <person name="Ye Y.-Q."/>
            <person name="Zhang X.-Y."/>
        </authorList>
    </citation>
    <scope>NUCLEOTIDE SEQUENCE [LARGE SCALE GENOMIC DNA]</scope>
    <source>
        <strain evidence="9 10">CH-27</strain>
    </source>
</reference>
<evidence type="ECO:0000256" key="7">
    <source>
        <dbReference type="ARBA" id="ARBA00023136"/>
    </source>
</evidence>
<dbReference type="GO" id="GO:0016763">
    <property type="term" value="F:pentosyltransferase activity"/>
    <property type="evidence" value="ECO:0007669"/>
    <property type="project" value="TreeGrafter"/>
</dbReference>
<comment type="caution">
    <text evidence="9">The sequence shown here is derived from an EMBL/GenBank/DDBJ whole genome shotgun (WGS) entry which is preliminary data.</text>
</comment>
<dbReference type="PANTHER" id="PTHR33908:SF11">
    <property type="entry name" value="MEMBRANE PROTEIN"/>
    <property type="match status" value="1"/>
</dbReference>
<evidence type="ECO:0000256" key="2">
    <source>
        <dbReference type="ARBA" id="ARBA00022475"/>
    </source>
</evidence>
<dbReference type="Proteomes" id="UP001359886">
    <property type="component" value="Unassembled WGS sequence"/>
</dbReference>
<keyword evidence="4 9" id="KW-0808">Transferase</keyword>
<feature type="transmembrane region" description="Helical" evidence="8">
    <location>
        <begin position="361"/>
        <end position="380"/>
    </location>
</feature>
<name>A0AAW9R6P1_9GAMM</name>
<sequence length="492" mass="52916">MREPGGEGLQPAPEWRRADVVGIVVLTLVGAGLRIIGLNEGLWVDEIATLVNHVLTPVRDIIGDYGSRNNHILYSVLAHFSVEQFGASAWALRLPAALFGIATIPAAWYLGRQLASRSEAWVATAFLTFSYHHVWFSQNARGYSGLLFGSVLSTILFIRLLSPRTAGYGTIIAYAVCAALTCWLHLMGAAVMVSHGLIWLVLTLYRRGAGSTDVPLATLPALVLAGGICLLLYLPALDPVVVQFVDVPAQRAGPGTLPSLGWMAGEFWAGGLRAVPGGWPVALLAWLVAGFGVVAWLRRGLVATAILILPMVAILLIAAAVNAVVFPRFFFGSMVFMLLIGVGGGFALGRIVVPWLGRRSLTALGLAVALATSVMVPGAWQPKQDYEGAAAFVESRWQPGDVVLASNAVAEPMRQYLGLDWSELQSLSQLNDLEHNHRRIWLVYSLPRSWAGDLPGIWTKLCEDYILMHTFRGTVGGGDLVVMLNAKGGRAP</sequence>
<comment type="subcellular location">
    <subcellularLocation>
        <location evidence="1">Cell membrane</location>
        <topology evidence="1">Multi-pass membrane protein</topology>
    </subcellularLocation>
</comment>
<feature type="transmembrane region" description="Helical" evidence="8">
    <location>
        <begin position="142"/>
        <end position="160"/>
    </location>
</feature>
<evidence type="ECO:0000256" key="6">
    <source>
        <dbReference type="ARBA" id="ARBA00022989"/>
    </source>
</evidence>
<dbReference type="GO" id="GO:0005886">
    <property type="term" value="C:plasma membrane"/>
    <property type="evidence" value="ECO:0007669"/>
    <property type="project" value="UniProtKB-SubCell"/>
</dbReference>
<accession>A0AAW9R6P1</accession>
<keyword evidence="5 8" id="KW-0812">Transmembrane</keyword>
<evidence type="ECO:0000313" key="9">
    <source>
        <dbReference type="EMBL" id="MEJ8566447.1"/>
    </source>
</evidence>
<protein>
    <submittedName>
        <fullName evidence="9">Glycosyltransferase family 39 protein</fullName>
        <ecNumber evidence="9">2.4.-.-</ecNumber>
    </submittedName>
</protein>
<dbReference type="EC" id="2.4.-.-" evidence="9"/>
<feature type="transmembrane region" description="Helical" evidence="8">
    <location>
        <begin position="304"/>
        <end position="323"/>
    </location>
</feature>
<evidence type="ECO:0000256" key="4">
    <source>
        <dbReference type="ARBA" id="ARBA00022679"/>
    </source>
</evidence>
<evidence type="ECO:0000256" key="5">
    <source>
        <dbReference type="ARBA" id="ARBA00022692"/>
    </source>
</evidence>
<dbReference type="AlphaFoldDB" id="A0AAW9R6P1"/>